<evidence type="ECO:0000256" key="9">
    <source>
        <dbReference type="ARBA" id="ARBA00023136"/>
    </source>
</evidence>
<dbReference type="EMBL" id="DTLI01000136">
    <property type="protein sequence ID" value="HHS52269.1"/>
    <property type="molecule type" value="Genomic_DNA"/>
</dbReference>
<keyword evidence="6" id="KW-0630">Potassium</keyword>
<keyword evidence="3" id="KW-1003">Cell membrane</keyword>
<proteinExistence type="predicted"/>
<keyword evidence="5 10" id="KW-0812">Transmembrane</keyword>
<reference evidence="11" key="1">
    <citation type="journal article" date="2020" name="mSystems">
        <title>Genome- and Community-Level Interaction Insights into Carbon Utilization and Element Cycling Functions of Hydrothermarchaeota in Hydrothermal Sediment.</title>
        <authorList>
            <person name="Zhou Z."/>
            <person name="Liu Y."/>
            <person name="Xu W."/>
            <person name="Pan J."/>
            <person name="Luo Z.H."/>
            <person name="Li M."/>
        </authorList>
    </citation>
    <scope>NUCLEOTIDE SEQUENCE [LARGE SCALE GENOMIC DNA]</scope>
    <source>
        <strain evidence="11">SpSt-876</strain>
    </source>
</reference>
<dbReference type="PANTHER" id="PTHR32024">
    <property type="entry name" value="TRK SYSTEM POTASSIUM UPTAKE PROTEIN TRKG-RELATED"/>
    <property type="match status" value="1"/>
</dbReference>
<evidence type="ECO:0000256" key="4">
    <source>
        <dbReference type="ARBA" id="ARBA00022538"/>
    </source>
</evidence>
<dbReference type="AlphaFoldDB" id="A0A7C6A9U8"/>
<gene>
    <name evidence="11" type="ORF">ENW73_05320</name>
</gene>
<dbReference type="GO" id="GO:0005886">
    <property type="term" value="C:plasma membrane"/>
    <property type="evidence" value="ECO:0007669"/>
    <property type="project" value="UniProtKB-SubCell"/>
</dbReference>
<feature type="transmembrane region" description="Helical" evidence="10">
    <location>
        <begin position="374"/>
        <end position="392"/>
    </location>
</feature>
<dbReference type="InterPro" id="IPR003445">
    <property type="entry name" value="Cat_transpt"/>
</dbReference>
<dbReference type="NCBIfam" id="TIGR00933">
    <property type="entry name" value="2a38"/>
    <property type="match status" value="1"/>
</dbReference>
<evidence type="ECO:0000256" key="10">
    <source>
        <dbReference type="SAM" id="Phobius"/>
    </source>
</evidence>
<feature type="transmembrane region" description="Helical" evidence="10">
    <location>
        <begin position="227"/>
        <end position="246"/>
    </location>
</feature>
<dbReference type="GO" id="GO:0015379">
    <property type="term" value="F:potassium:chloride symporter activity"/>
    <property type="evidence" value="ECO:0007669"/>
    <property type="project" value="InterPro"/>
</dbReference>
<evidence type="ECO:0000256" key="8">
    <source>
        <dbReference type="ARBA" id="ARBA00023065"/>
    </source>
</evidence>
<evidence type="ECO:0000256" key="1">
    <source>
        <dbReference type="ARBA" id="ARBA00004651"/>
    </source>
</evidence>
<evidence type="ECO:0000313" key="11">
    <source>
        <dbReference type="EMBL" id="HHS52269.1"/>
    </source>
</evidence>
<dbReference type="Pfam" id="PF02386">
    <property type="entry name" value="TrkH"/>
    <property type="match status" value="1"/>
</dbReference>
<feature type="transmembrane region" description="Helical" evidence="10">
    <location>
        <begin position="186"/>
        <end position="206"/>
    </location>
</feature>
<feature type="transmembrane region" description="Helical" evidence="10">
    <location>
        <begin position="279"/>
        <end position="300"/>
    </location>
</feature>
<feature type="transmembrane region" description="Helical" evidence="10">
    <location>
        <begin position="15"/>
        <end position="34"/>
    </location>
</feature>
<comment type="subcellular location">
    <subcellularLocation>
        <location evidence="1">Cell membrane</location>
        <topology evidence="1">Multi-pass membrane protein</topology>
    </subcellularLocation>
</comment>
<keyword evidence="4" id="KW-0633">Potassium transport</keyword>
<organism evidence="11">
    <name type="scientific">candidate division WOR-3 bacterium</name>
    <dbReference type="NCBI Taxonomy" id="2052148"/>
    <lineage>
        <taxon>Bacteria</taxon>
        <taxon>Bacteria division WOR-3</taxon>
    </lineage>
</organism>
<name>A0A7C6A9U8_UNCW3</name>
<dbReference type="InterPro" id="IPR004772">
    <property type="entry name" value="TrkH"/>
</dbReference>
<keyword evidence="7 10" id="KW-1133">Transmembrane helix</keyword>
<evidence type="ECO:0000256" key="7">
    <source>
        <dbReference type="ARBA" id="ARBA00022989"/>
    </source>
</evidence>
<feature type="transmembrane region" description="Helical" evidence="10">
    <location>
        <begin position="345"/>
        <end position="367"/>
    </location>
</feature>
<accession>A0A7C6A9U8</accession>
<keyword evidence="9 10" id="KW-0472">Membrane</keyword>
<evidence type="ECO:0000256" key="5">
    <source>
        <dbReference type="ARBA" id="ARBA00022692"/>
    </source>
</evidence>
<keyword evidence="2" id="KW-0813">Transport</keyword>
<comment type="caution">
    <text evidence="11">The sequence shown here is derived from an EMBL/GenBank/DDBJ whole genome shotgun (WGS) entry which is preliminary data.</text>
</comment>
<dbReference type="PANTHER" id="PTHR32024:SF1">
    <property type="entry name" value="KTR SYSTEM POTASSIUM UPTAKE PROTEIN B"/>
    <property type="match status" value="1"/>
</dbReference>
<feature type="transmembrane region" description="Helical" evidence="10">
    <location>
        <begin position="71"/>
        <end position="95"/>
    </location>
</feature>
<keyword evidence="8" id="KW-0406">Ion transport</keyword>
<feature type="transmembrane region" description="Helical" evidence="10">
    <location>
        <begin position="122"/>
        <end position="146"/>
    </location>
</feature>
<evidence type="ECO:0000256" key="3">
    <source>
        <dbReference type="ARBA" id="ARBA00022475"/>
    </source>
</evidence>
<protein>
    <submittedName>
        <fullName evidence="11">Potassium transporter</fullName>
    </submittedName>
</protein>
<sequence>MAHFKKPVQPARTLILGYLIIILCGAGLLMLPVSAKNIKPIDALFTATSAVCVTGLIVKDTATDFTLVGKFIILLLIQIGGISYMTLSTAFFFFLRRDIGLKERLLMKESISYLSYENLRRFAFTIIRVTLVVEGLGAILLFGYFLRLKMPIGRALGHAIFHSVSSFCNAGFSTFSNNLLDFQTSLFVPIVISLLVIIGGIGFIVISDIFRTLVTKKNRRLSVHTKIVLTTTSILIILGTCLLLLLEWNKSLSSYPIVQKISIAYFQAVTPRTAGFNTISLSFFGSSALFLIMLLMFIGASPGGTGGGIKTTTFTVLLLSIKNLLRGRSEVLVFKKKLVPEQINRAFLVFVLSLSWLLTAVFLLLILEGSKGDLLRILFEAISAFGTVGLSLGSKLATNLSASFDFSQAGKIVIIATMLIGRIGTLTVGSALIRPRQLTYTYPEGKVLVG</sequence>
<evidence type="ECO:0000256" key="2">
    <source>
        <dbReference type="ARBA" id="ARBA00022448"/>
    </source>
</evidence>
<feature type="transmembrane region" description="Helical" evidence="10">
    <location>
        <begin position="412"/>
        <end position="433"/>
    </location>
</feature>
<evidence type="ECO:0000256" key="6">
    <source>
        <dbReference type="ARBA" id="ARBA00022958"/>
    </source>
</evidence>